<dbReference type="EMBL" id="CADCWD010000051">
    <property type="protein sequence ID" value="CAA9533982.1"/>
    <property type="molecule type" value="Genomic_DNA"/>
</dbReference>
<dbReference type="AlphaFoldDB" id="A0A6J4TWC1"/>
<sequence>MTVRKPSSTVSVELTVRPRSDTAAEPWPKPPVNAVGIEPLLSAEIERTASATLVMPRRASDSELSTVTGDAVSLVVRRNSEPVTTISSVSAPSLVFVTGTAGASAPASGALLVA</sequence>
<proteinExistence type="predicted"/>
<evidence type="ECO:0000313" key="1">
    <source>
        <dbReference type="EMBL" id="CAA9533982.1"/>
    </source>
</evidence>
<organism evidence="1">
    <name type="scientific">uncultured Sphingosinicella sp</name>
    <dbReference type="NCBI Taxonomy" id="478748"/>
    <lineage>
        <taxon>Bacteria</taxon>
        <taxon>Pseudomonadati</taxon>
        <taxon>Pseudomonadota</taxon>
        <taxon>Alphaproteobacteria</taxon>
        <taxon>Sphingomonadales</taxon>
        <taxon>Sphingosinicellaceae</taxon>
        <taxon>Sphingosinicella</taxon>
        <taxon>environmental samples</taxon>
    </lineage>
</organism>
<gene>
    <name evidence="1" type="ORF">AVDCRST_MAG23-1284</name>
</gene>
<name>A0A6J4TWC1_9SPHN</name>
<accession>A0A6J4TWC1</accession>
<protein>
    <submittedName>
        <fullName evidence="1">Uncharacterized protein</fullName>
    </submittedName>
</protein>
<reference evidence="1" key="1">
    <citation type="submission" date="2020-02" db="EMBL/GenBank/DDBJ databases">
        <authorList>
            <person name="Meier V. D."/>
        </authorList>
    </citation>
    <scope>NUCLEOTIDE SEQUENCE</scope>
    <source>
        <strain evidence="1">AVDCRST_MAG23</strain>
    </source>
</reference>